<name>A0AAD9W7M4_PHOAM</name>
<dbReference type="EMBL" id="JAUJFL010000001">
    <property type="protein sequence ID" value="KAK2614010.1"/>
    <property type="molecule type" value="Genomic_DNA"/>
</dbReference>
<dbReference type="AlphaFoldDB" id="A0AAD9W7M4"/>
<keyword evidence="2" id="KW-0732">Signal</keyword>
<feature type="region of interest" description="Disordered" evidence="1">
    <location>
        <begin position="94"/>
        <end position="118"/>
    </location>
</feature>
<evidence type="ECO:0000313" key="3">
    <source>
        <dbReference type="EMBL" id="KAK2614010.1"/>
    </source>
</evidence>
<comment type="caution">
    <text evidence="3">The sequence shown here is derived from an EMBL/GenBank/DDBJ whole genome shotgun (WGS) entry which is preliminary data.</text>
</comment>
<evidence type="ECO:0000313" key="4">
    <source>
        <dbReference type="Proteomes" id="UP001265746"/>
    </source>
</evidence>
<feature type="signal peptide" evidence="2">
    <location>
        <begin position="1"/>
        <end position="30"/>
    </location>
</feature>
<keyword evidence="4" id="KW-1185">Reference proteome</keyword>
<evidence type="ECO:0000256" key="1">
    <source>
        <dbReference type="SAM" id="MobiDB-lite"/>
    </source>
</evidence>
<organism evidence="3 4">
    <name type="scientific">Phomopsis amygdali</name>
    <name type="common">Fusicoccum amygdali</name>
    <dbReference type="NCBI Taxonomy" id="1214568"/>
    <lineage>
        <taxon>Eukaryota</taxon>
        <taxon>Fungi</taxon>
        <taxon>Dikarya</taxon>
        <taxon>Ascomycota</taxon>
        <taxon>Pezizomycotina</taxon>
        <taxon>Sordariomycetes</taxon>
        <taxon>Sordariomycetidae</taxon>
        <taxon>Diaporthales</taxon>
        <taxon>Diaporthaceae</taxon>
        <taxon>Diaporthe</taxon>
    </lineage>
</organism>
<proteinExistence type="predicted"/>
<accession>A0AAD9W7M4</accession>
<feature type="chain" id="PRO_5042098309" evidence="2">
    <location>
        <begin position="31"/>
        <end position="118"/>
    </location>
</feature>
<evidence type="ECO:0000256" key="2">
    <source>
        <dbReference type="SAM" id="SignalP"/>
    </source>
</evidence>
<dbReference type="Proteomes" id="UP001265746">
    <property type="component" value="Unassembled WGS sequence"/>
</dbReference>
<protein>
    <submittedName>
        <fullName evidence="3">Uncharacterized protein</fullName>
    </submittedName>
</protein>
<reference evidence="3" key="1">
    <citation type="submission" date="2023-06" db="EMBL/GenBank/DDBJ databases">
        <authorList>
            <person name="Noh H."/>
        </authorList>
    </citation>
    <scope>NUCLEOTIDE SEQUENCE</scope>
    <source>
        <strain evidence="3">DUCC20226</strain>
    </source>
</reference>
<gene>
    <name evidence="3" type="ORF">N8I77_000871</name>
</gene>
<sequence>MIRPRRAAGDDAAARAALLLILLIRRGGEGEAEHAHYTKARGVVTSINGVKVVISQYSTVGPKEWPRPSLQPSCKLVAAQPMEEHVGLCHSGVINQDKGSNGDEKGLGTLLLGNRGEH</sequence>